<evidence type="ECO:0000313" key="2">
    <source>
        <dbReference type="EMBL" id="MBM6737529.1"/>
    </source>
</evidence>
<sequence>MSLVWNEILKKYVEDVHKIYGERLKSVILYGSYARGDFGPNSDIDIMILVDLSDDEIRSKGHTLSDLTFDYNFDNDLEIMPIVKNSDHFNKWIRAYPFYNNIKNEGVELYAA</sequence>
<dbReference type="PANTHER" id="PTHR33933">
    <property type="entry name" value="NUCLEOTIDYLTRANSFERASE"/>
    <property type="match status" value="1"/>
</dbReference>
<protein>
    <submittedName>
        <fullName evidence="2">Nucleotidyltransferase domain-containing protein</fullName>
    </submittedName>
</protein>
<dbReference type="Gene3D" id="3.30.460.10">
    <property type="entry name" value="Beta Polymerase, domain 2"/>
    <property type="match status" value="1"/>
</dbReference>
<dbReference type="SUPFAM" id="SSF81301">
    <property type="entry name" value="Nucleotidyltransferase"/>
    <property type="match status" value="1"/>
</dbReference>
<dbReference type="EMBL" id="JACLYY010000004">
    <property type="protein sequence ID" value="MBM6737529.1"/>
    <property type="molecule type" value="Genomic_DNA"/>
</dbReference>
<accession>A0ABS2E7D0</accession>
<dbReference type="Proteomes" id="UP000716906">
    <property type="component" value="Unassembled WGS sequence"/>
</dbReference>
<comment type="caution">
    <text evidence="2">The sequence shown here is derived from an EMBL/GenBank/DDBJ whole genome shotgun (WGS) entry which is preliminary data.</text>
</comment>
<proteinExistence type="predicted"/>
<feature type="domain" description="Polymerase nucleotidyl transferase" evidence="1">
    <location>
        <begin position="9"/>
        <end position="84"/>
    </location>
</feature>
<dbReference type="InterPro" id="IPR043519">
    <property type="entry name" value="NT_sf"/>
</dbReference>
<name>A0ABS2E7D0_9FIRM</name>
<organism evidence="2 3">
    <name type="scientific">Faecalicatena fissicatena</name>
    <dbReference type="NCBI Taxonomy" id="290055"/>
    <lineage>
        <taxon>Bacteria</taxon>
        <taxon>Bacillati</taxon>
        <taxon>Bacillota</taxon>
        <taxon>Clostridia</taxon>
        <taxon>Lachnospirales</taxon>
        <taxon>Lachnospiraceae</taxon>
        <taxon>Faecalicatena</taxon>
    </lineage>
</organism>
<reference evidence="2 3" key="1">
    <citation type="journal article" date="2021" name="Sci. Rep.">
        <title>The distribution of antibiotic resistance genes in chicken gut microbiota commensals.</title>
        <authorList>
            <person name="Juricova H."/>
            <person name="Matiasovicova J."/>
            <person name="Kubasova T."/>
            <person name="Cejkova D."/>
            <person name="Rychlik I."/>
        </authorList>
    </citation>
    <scope>NUCLEOTIDE SEQUENCE [LARGE SCALE GENOMIC DNA]</scope>
    <source>
        <strain evidence="2 3">An773</strain>
    </source>
</reference>
<evidence type="ECO:0000259" key="1">
    <source>
        <dbReference type="Pfam" id="PF01909"/>
    </source>
</evidence>
<dbReference type="PANTHER" id="PTHR33933:SF1">
    <property type="entry name" value="PROTEIN ADENYLYLTRANSFERASE MNTA-RELATED"/>
    <property type="match status" value="1"/>
</dbReference>
<dbReference type="RefSeq" id="WP_191428112.1">
    <property type="nucleotide sequence ID" value="NZ_JACLYY010000004.1"/>
</dbReference>
<evidence type="ECO:0000313" key="3">
    <source>
        <dbReference type="Proteomes" id="UP000716906"/>
    </source>
</evidence>
<keyword evidence="3" id="KW-1185">Reference proteome</keyword>
<dbReference type="Pfam" id="PF01909">
    <property type="entry name" value="NTP_transf_2"/>
    <property type="match status" value="1"/>
</dbReference>
<dbReference type="InterPro" id="IPR052548">
    <property type="entry name" value="Type_VII_TA_antitoxin"/>
</dbReference>
<gene>
    <name evidence="2" type="ORF">H7U36_05325</name>
</gene>
<dbReference type="CDD" id="cd05403">
    <property type="entry name" value="NT_KNTase_like"/>
    <property type="match status" value="1"/>
</dbReference>
<dbReference type="InterPro" id="IPR002934">
    <property type="entry name" value="Polymerase_NTP_transf_dom"/>
</dbReference>